<evidence type="ECO:0000313" key="3">
    <source>
        <dbReference type="Proteomes" id="UP000680038"/>
    </source>
</evidence>
<evidence type="ECO:0000256" key="1">
    <source>
        <dbReference type="SAM" id="SignalP"/>
    </source>
</evidence>
<sequence>MKPKLSNLLLLLLAAITVSCTQNELPTAGPVLDASKTVSIKRGEPVTFTFKSDSSGRKIDWQVTPSGHTDLKASANKALITFQKSGIYKITATNRVVTEEALVRVDSTVYVPSDTTKADTAQLVVPDKDTIVALPPRDTLKTDTVKVKPDKPIHPDSVQHITELVGDELLLTPYLIDSLPAPSLGIRAVTLKSYKCSFSYLLAYASKSGDDLKLDYPGVYEYFQCTPGNYNPKSYSIFNRIKNGTSTLEISMNGMIYKGTITSNGTSFAINWPHTSGIKFTTLTVSK</sequence>
<feature type="signal peptide" evidence="1">
    <location>
        <begin position="1"/>
        <end position="20"/>
    </location>
</feature>
<dbReference type="AlphaFoldDB" id="A0A916N8J2"/>
<feature type="chain" id="PRO_5036895670" description="BIG2 domain-containing protein" evidence="1">
    <location>
        <begin position="21"/>
        <end position="287"/>
    </location>
</feature>
<dbReference type="PROSITE" id="PS51257">
    <property type="entry name" value="PROKAR_LIPOPROTEIN"/>
    <property type="match status" value="1"/>
</dbReference>
<gene>
    <name evidence="2" type="ORF">DYBT9275_05613</name>
</gene>
<organism evidence="2 3">
    <name type="scientific">Dyadobacter helix</name>
    <dbReference type="NCBI Taxonomy" id="2822344"/>
    <lineage>
        <taxon>Bacteria</taxon>
        <taxon>Pseudomonadati</taxon>
        <taxon>Bacteroidota</taxon>
        <taxon>Cytophagia</taxon>
        <taxon>Cytophagales</taxon>
        <taxon>Spirosomataceae</taxon>
        <taxon>Dyadobacter</taxon>
    </lineage>
</organism>
<comment type="caution">
    <text evidence="2">The sequence shown here is derived from an EMBL/GenBank/DDBJ whole genome shotgun (WGS) entry which is preliminary data.</text>
</comment>
<proteinExistence type="predicted"/>
<evidence type="ECO:0008006" key="4">
    <source>
        <dbReference type="Google" id="ProtNLM"/>
    </source>
</evidence>
<protein>
    <recommendedName>
        <fullName evidence="4">BIG2 domain-containing protein</fullName>
    </recommendedName>
</protein>
<dbReference type="EMBL" id="CAJRAF010000004">
    <property type="protein sequence ID" value="CAG5016701.1"/>
    <property type="molecule type" value="Genomic_DNA"/>
</dbReference>
<dbReference type="RefSeq" id="WP_215241982.1">
    <property type="nucleotide sequence ID" value="NZ_CAJRAF010000004.1"/>
</dbReference>
<evidence type="ECO:0000313" key="2">
    <source>
        <dbReference type="EMBL" id="CAG5016701.1"/>
    </source>
</evidence>
<keyword evidence="1" id="KW-0732">Signal</keyword>
<accession>A0A916N8J2</accession>
<dbReference type="Proteomes" id="UP000680038">
    <property type="component" value="Unassembled WGS sequence"/>
</dbReference>
<keyword evidence="3" id="KW-1185">Reference proteome</keyword>
<name>A0A916N8J2_9BACT</name>
<reference evidence="2" key="1">
    <citation type="submission" date="2021-04" db="EMBL/GenBank/DDBJ databases">
        <authorList>
            <person name="Rodrigo-Torres L."/>
            <person name="Arahal R. D."/>
            <person name="Lucena T."/>
        </authorList>
    </citation>
    <scope>NUCLEOTIDE SEQUENCE</scope>
    <source>
        <strain evidence="2">CECT 9275</strain>
    </source>
</reference>